<keyword evidence="3" id="KW-1185">Reference proteome</keyword>
<accession>A0A4R8PZH7</accession>
<keyword evidence="1" id="KW-0732">Signal</keyword>
<organism evidence="2 3">
    <name type="scientific">Colletotrichum spinosum</name>
    <dbReference type="NCBI Taxonomy" id="1347390"/>
    <lineage>
        <taxon>Eukaryota</taxon>
        <taxon>Fungi</taxon>
        <taxon>Dikarya</taxon>
        <taxon>Ascomycota</taxon>
        <taxon>Pezizomycotina</taxon>
        <taxon>Sordariomycetes</taxon>
        <taxon>Hypocreomycetidae</taxon>
        <taxon>Glomerellales</taxon>
        <taxon>Glomerellaceae</taxon>
        <taxon>Colletotrichum</taxon>
        <taxon>Colletotrichum orbiculare species complex</taxon>
    </lineage>
</organism>
<evidence type="ECO:0000256" key="1">
    <source>
        <dbReference type="SAM" id="SignalP"/>
    </source>
</evidence>
<protein>
    <submittedName>
        <fullName evidence="2">Uncharacterized protein</fullName>
    </submittedName>
</protein>
<evidence type="ECO:0000313" key="2">
    <source>
        <dbReference type="EMBL" id="TDZ30978.1"/>
    </source>
</evidence>
<feature type="chain" id="PRO_5020874277" evidence="1">
    <location>
        <begin position="21"/>
        <end position="96"/>
    </location>
</feature>
<name>A0A4R8PZH7_9PEZI</name>
<dbReference type="Proteomes" id="UP000295083">
    <property type="component" value="Unassembled WGS sequence"/>
</dbReference>
<dbReference type="AlphaFoldDB" id="A0A4R8PZH7"/>
<gene>
    <name evidence="2" type="ORF">C8035_v001927</name>
</gene>
<dbReference type="EMBL" id="QAPG01000112">
    <property type="protein sequence ID" value="TDZ30978.1"/>
    <property type="molecule type" value="Genomic_DNA"/>
</dbReference>
<reference evidence="2 3" key="1">
    <citation type="submission" date="2018-11" db="EMBL/GenBank/DDBJ databases">
        <title>Genome sequence and assembly of Colletotrichum spinosum.</title>
        <authorList>
            <person name="Gan P."/>
            <person name="Shirasu K."/>
        </authorList>
    </citation>
    <scope>NUCLEOTIDE SEQUENCE [LARGE SCALE GENOMIC DNA]</scope>
    <source>
        <strain evidence="2 3">CBS 515.97</strain>
    </source>
</reference>
<evidence type="ECO:0000313" key="3">
    <source>
        <dbReference type="Proteomes" id="UP000295083"/>
    </source>
</evidence>
<sequence length="96" mass="10336">MRFSMITVLSLAATVQETVASSCRIVYTEHDCCWGGKNGLDACRRQRGGANVCNAPSMEHNFCQNVERNGTDIRVSETCDADCCSTVTGHGISCPS</sequence>
<proteinExistence type="predicted"/>
<comment type="caution">
    <text evidence="2">The sequence shown here is derived from an EMBL/GenBank/DDBJ whole genome shotgun (WGS) entry which is preliminary data.</text>
</comment>
<feature type="signal peptide" evidence="1">
    <location>
        <begin position="1"/>
        <end position="20"/>
    </location>
</feature>